<reference evidence="2" key="1">
    <citation type="journal article" date="2009" name="Plant Mol. Biol.">
        <title>Insights into corn genes derived from large-scale cDNA sequencing.</title>
        <authorList>
            <person name="Alexandrov N.N."/>
            <person name="Brover V.V."/>
            <person name="Freidin S."/>
            <person name="Troukhan M.E."/>
            <person name="Tatarinova T.V."/>
            <person name="Zhang H."/>
            <person name="Swaller T.J."/>
            <person name="Lu Y.P."/>
            <person name="Bouck J."/>
            <person name="Flavell R.B."/>
            <person name="Feldmann K.A."/>
        </authorList>
    </citation>
    <scope>NUCLEOTIDE SEQUENCE</scope>
</reference>
<proteinExistence type="evidence at transcript level"/>
<name>B6SVX5_MAIZE</name>
<organism evidence="2">
    <name type="scientific">Zea mays</name>
    <name type="common">Maize</name>
    <dbReference type="NCBI Taxonomy" id="4577"/>
    <lineage>
        <taxon>Eukaryota</taxon>
        <taxon>Viridiplantae</taxon>
        <taxon>Streptophyta</taxon>
        <taxon>Embryophyta</taxon>
        <taxon>Tracheophyta</taxon>
        <taxon>Spermatophyta</taxon>
        <taxon>Magnoliopsida</taxon>
        <taxon>Liliopsida</taxon>
        <taxon>Poales</taxon>
        <taxon>Poaceae</taxon>
        <taxon>PACMAD clade</taxon>
        <taxon>Panicoideae</taxon>
        <taxon>Andropogonodae</taxon>
        <taxon>Andropogoneae</taxon>
        <taxon>Tripsacinae</taxon>
        <taxon>Zea</taxon>
    </lineage>
</organism>
<evidence type="ECO:0000256" key="1">
    <source>
        <dbReference type="SAM" id="MobiDB-lite"/>
    </source>
</evidence>
<accession>B6SVX5</accession>
<dbReference type="EMBL" id="EU956890">
    <property type="protein sequence ID" value="ACG29008.1"/>
    <property type="molecule type" value="mRNA"/>
</dbReference>
<sequence length="259" mass="28178">MACSSPVLAGAPPSPMPQRSSSHPLPALVLQLGSPPCRASLPLLGVPSARFQLRVHAPISHGRVPWCSGVISSVPALGFPFFHGARPAVELPCARVLLPCSRRRAAPCVHPWLNASPWSASDSLLLGQNSSSPSHRSSLFSHGHTVVGTGTSWSVHGCSLRRWCSANNPLRRARSCPSHRARISSVSPPSSSLAKSSPCCRALRPRRVPSPSRLLSQCTWRCLLRKNAKPCGVRWTIRTEERGRSREVKSNWSWYELTT</sequence>
<dbReference type="AlphaFoldDB" id="B6SVX5"/>
<feature type="region of interest" description="Disordered" evidence="1">
    <location>
        <begin position="1"/>
        <end position="22"/>
    </location>
</feature>
<evidence type="ECO:0000313" key="2">
    <source>
        <dbReference type="EMBL" id="ACG29008.1"/>
    </source>
</evidence>
<protein>
    <submittedName>
        <fullName evidence="2">Uncharacterized protein</fullName>
    </submittedName>
</protein>